<dbReference type="InterPro" id="IPR000962">
    <property type="entry name" value="Znf_DskA_TraR"/>
</dbReference>
<accession>Q1AWF1</accession>
<reference evidence="7 8" key="1">
    <citation type="submission" date="2006-06" db="EMBL/GenBank/DDBJ databases">
        <title>Complete sequence of Rubrobacter xylanophilus DSM 9941.</title>
        <authorList>
            <consortium name="US DOE Joint Genome Institute"/>
            <person name="Copeland A."/>
            <person name="Lucas S."/>
            <person name="Lapidus A."/>
            <person name="Barry K."/>
            <person name="Detter J.C."/>
            <person name="Glavina del Rio T."/>
            <person name="Hammon N."/>
            <person name="Israni S."/>
            <person name="Dalin E."/>
            <person name="Tice H."/>
            <person name="Pitluck S."/>
            <person name="Munk A.C."/>
            <person name="Brettin T."/>
            <person name="Bruce D."/>
            <person name="Han C."/>
            <person name="Tapia R."/>
            <person name="Gilna P."/>
            <person name="Schmutz J."/>
            <person name="Larimer F."/>
            <person name="Land M."/>
            <person name="Hauser L."/>
            <person name="Kyrpides N."/>
            <person name="Lykidis A."/>
            <person name="da Costa M.S."/>
            <person name="Rainey F.A."/>
            <person name="Empadinhas N."/>
            <person name="Jolivet E."/>
            <person name="Battista J.R."/>
            <person name="Richardson P."/>
        </authorList>
    </citation>
    <scope>NUCLEOTIDE SEQUENCE [LARGE SCALE GENOMIC DNA]</scope>
    <source>
        <strain evidence="8">DSM 9941 / NBRC 16129 / PRD-1</strain>
    </source>
</reference>
<evidence type="ECO:0000313" key="8">
    <source>
        <dbReference type="Proteomes" id="UP000006637"/>
    </source>
</evidence>
<dbReference type="PANTHER" id="PTHR33823">
    <property type="entry name" value="RNA POLYMERASE-BINDING TRANSCRIPTION FACTOR DKSA-RELATED"/>
    <property type="match status" value="1"/>
</dbReference>
<evidence type="ECO:0000256" key="3">
    <source>
        <dbReference type="ARBA" id="ARBA00022833"/>
    </source>
</evidence>
<dbReference type="PROSITE" id="PS01102">
    <property type="entry name" value="ZF_DKSA_1"/>
    <property type="match status" value="1"/>
</dbReference>
<dbReference type="STRING" id="266117.Rxyl_1313"/>
<dbReference type="RefSeq" id="WP_011564294.1">
    <property type="nucleotide sequence ID" value="NC_008148.1"/>
</dbReference>
<feature type="zinc finger region" description="dksA C4-type" evidence="4">
    <location>
        <begin position="94"/>
        <end position="118"/>
    </location>
</feature>
<dbReference type="HOGENOM" id="CLU_043144_4_2_11"/>
<dbReference type="SUPFAM" id="SSF57716">
    <property type="entry name" value="Glucocorticoid receptor-like (DNA-binding domain)"/>
    <property type="match status" value="1"/>
</dbReference>
<protein>
    <submittedName>
        <fullName evidence="7">Transcriptional regulators, TraR/DksA family</fullName>
    </submittedName>
</protein>
<keyword evidence="3" id="KW-0862">Zinc</keyword>
<sequence>MTTNRQLDEQFVARQRRRLEELREELEQILRGMEQDQSSRGESEGDASEHDSGDMSHQMFTREMDATVGLQTRRRLEDVERALQKIEEGTYGVCDDTGEPIPKGRLEAMPEAIRTVEAQQRHDRVRRPPR</sequence>
<dbReference type="Gene3D" id="1.20.120.910">
    <property type="entry name" value="DksA, coiled-coil domain"/>
    <property type="match status" value="1"/>
</dbReference>
<dbReference type="OrthoDB" id="9803742at2"/>
<dbReference type="SUPFAM" id="SSF109635">
    <property type="entry name" value="DnaK suppressor protein DksA, alpha-hairpin domain"/>
    <property type="match status" value="1"/>
</dbReference>
<organism evidence="7 8">
    <name type="scientific">Rubrobacter xylanophilus (strain DSM 9941 / JCM 11954 / NBRC 16129 / PRD-1)</name>
    <dbReference type="NCBI Taxonomy" id="266117"/>
    <lineage>
        <taxon>Bacteria</taxon>
        <taxon>Bacillati</taxon>
        <taxon>Actinomycetota</taxon>
        <taxon>Rubrobacteria</taxon>
        <taxon>Rubrobacterales</taxon>
        <taxon>Rubrobacteraceae</taxon>
        <taxon>Rubrobacter</taxon>
    </lineage>
</organism>
<keyword evidence="2" id="KW-0863">Zinc-finger</keyword>
<dbReference type="Proteomes" id="UP000006637">
    <property type="component" value="Chromosome"/>
</dbReference>
<dbReference type="PROSITE" id="PS51128">
    <property type="entry name" value="ZF_DKSA_2"/>
    <property type="match status" value="1"/>
</dbReference>
<evidence type="ECO:0000256" key="4">
    <source>
        <dbReference type="PROSITE-ProRule" id="PRU00510"/>
    </source>
</evidence>
<dbReference type="GO" id="GO:0008270">
    <property type="term" value="F:zinc ion binding"/>
    <property type="evidence" value="ECO:0007669"/>
    <property type="project" value="UniProtKB-KW"/>
</dbReference>
<feature type="domain" description="Zinc finger DksA/TraR C4-type" evidence="6">
    <location>
        <begin position="89"/>
        <end position="124"/>
    </location>
</feature>
<dbReference type="KEGG" id="rxy:Rxyl_1313"/>
<dbReference type="InterPro" id="IPR020458">
    <property type="entry name" value="Znf_DskA_TraR_CS"/>
</dbReference>
<name>Q1AWF1_RUBXD</name>
<evidence type="ECO:0000259" key="6">
    <source>
        <dbReference type="Pfam" id="PF01258"/>
    </source>
</evidence>
<keyword evidence="1" id="KW-0479">Metal-binding</keyword>
<gene>
    <name evidence="7" type="ordered locus">Rxyl_1313</name>
</gene>
<keyword evidence="8" id="KW-1185">Reference proteome</keyword>
<dbReference type="eggNOG" id="COG1734">
    <property type="taxonomic scope" value="Bacteria"/>
</dbReference>
<dbReference type="AlphaFoldDB" id="Q1AWF1"/>
<evidence type="ECO:0000313" key="7">
    <source>
        <dbReference type="EMBL" id="ABG04277.1"/>
    </source>
</evidence>
<dbReference type="EMBL" id="CP000386">
    <property type="protein sequence ID" value="ABG04277.1"/>
    <property type="molecule type" value="Genomic_DNA"/>
</dbReference>
<dbReference type="InterPro" id="IPR037187">
    <property type="entry name" value="DnaK_N"/>
</dbReference>
<evidence type="ECO:0000256" key="2">
    <source>
        <dbReference type="ARBA" id="ARBA00022771"/>
    </source>
</evidence>
<dbReference type="Pfam" id="PF01258">
    <property type="entry name" value="zf-dskA_traR"/>
    <property type="match status" value="1"/>
</dbReference>
<evidence type="ECO:0000256" key="5">
    <source>
        <dbReference type="SAM" id="MobiDB-lite"/>
    </source>
</evidence>
<feature type="region of interest" description="Disordered" evidence="5">
    <location>
        <begin position="29"/>
        <end position="59"/>
    </location>
</feature>
<proteinExistence type="predicted"/>
<dbReference type="PhylomeDB" id="Q1AWF1"/>
<dbReference type="PANTHER" id="PTHR33823:SF4">
    <property type="entry name" value="GENERAL STRESS PROTEIN 16O"/>
    <property type="match status" value="1"/>
</dbReference>
<evidence type="ECO:0000256" key="1">
    <source>
        <dbReference type="ARBA" id="ARBA00022723"/>
    </source>
</evidence>